<evidence type="ECO:0000313" key="2">
    <source>
        <dbReference type="Proteomes" id="UP000789525"/>
    </source>
</evidence>
<keyword evidence="2" id="KW-1185">Reference proteome</keyword>
<gene>
    <name evidence="1" type="ORF">ACOLOM_LOCUS10872</name>
</gene>
<accession>A0ACA9PM50</accession>
<proteinExistence type="predicted"/>
<reference evidence="1" key="1">
    <citation type="submission" date="2021-06" db="EMBL/GenBank/DDBJ databases">
        <authorList>
            <person name="Kallberg Y."/>
            <person name="Tangrot J."/>
            <person name="Rosling A."/>
        </authorList>
    </citation>
    <scope>NUCLEOTIDE SEQUENCE</scope>
    <source>
        <strain evidence="1">CL356</strain>
    </source>
</reference>
<protein>
    <submittedName>
        <fullName evidence="1">10178_t:CDS:1</fullName>
    </submittedName>
</protein>
<sequence length="646" mass="73664">LSKRREAMNNLQGSNVTSGDYGPFEDVKSVDQQRWILQEEIKSLQKLADTEERNVTLFAKRLDYNKAVDALYVPQPRVDPMDILPHEIWHNILVELSSIDPLALKDVHALCTLQPTEPLIPLTKVSRRWRNFLLSEPALWRVVSLWFDDHTTINTIPWQLGLSGNLPLTIILAPQANEQWPRLQAELLKHRKRIESILLTTQYYWYMENSKLHYVTMPQSLLPLPNLRHLGNPLKDFVLMDALPEFLALCPSVERISNIPITVQVIQKMAERLVLDEIMISDGFSTVYPLLLEIPNIKKISFQAQEENSEDPRASESVLEATGFRNLQWTSLTYDALLCPFPVSLLYCLPFLTVLDIATNIEVIKKLVEVLHKLPCLFTFKSIVLVPGANILRPPEIILPSYSVRSLELQIQYTFKDRWLQPETARMIHPSHRTGIIGRMFLHAMPATEPIKLSIHIPTPSLSHALEGWSKVQTLELVCFGATLEAYTPPRDVPTTVKQLSLGGIPKMPFLIFSSSAEILRCRTDDLGPSDAPHMPLISLTQWSALQTLDVYGDIFNWKDSSALRLKTITLRNRSLFGDLDNGITSFVHALACRPDCYPLLEEIVLWVCPEWDILMIMLERRNLLAGPLIKPIKRITLPSIYSPNI</sequence>
<organism evidence="1 2">
    <name type="scientific">Acaulospora colombiana</name>
    <dbReference type="NCBI Taxonomy" id="27376"/>
    <lineage>
        <taxon>Eukaryota</taxon>
        <taxon>Fungi</taxon>
        <taxon>Fungi incertae sedis</taxon>
        <taxon>Mucoromycota</taxon>
        <taxon>Glomeromycotina</taxon>
        <taxon>Glomeromycetes</taxon>
        <taxon>Diversisporales</taxon>
        <taxon>Acaulosporaceae</taxon>
        <taxon>Acaulospora</taxon>
    </lineage>
</organism>
<feature type="non-terminal residue" evidence="1">
    <location>
        <position position="646"/>
    </location>
</feature>
<evidence type="ECO:0000313" key="1">
    <source>
        <dbReference type="EMBL" id="CAG8715266.1"/>
    </source>
</evidence>
<feature type="non-terminal residue" evidence="1">
    <location>
        <position position="1"/>
    </location>
</feature>
<comment type="caution">
    <text evidence="1">The sequence shown here is derived from an EMBL/GenBank/DDBJ whole genome shotgun (WGS) entry which is preliminary data.</text>
</comment>
<name>A0ACA9PM50_9GLOM</name>
<dbReference type="Proteomes" id="UP000789525">
    <property type="component" value="Unassembled WGS sequence"/>
</dbReference>
<dbReference type="EMBL" id="CAJVPT010036676">
    <property type="protein sequence ID" value="CAG8715266.1"/>
    <property type="molecule type" value="Genomic_DNA"/>
</dbReference>